<evidence type="ECO:0000259" key="9">
    <source>
        <dbReference type="PROSITE" id="PS50268"/>
    </source>
</evidence>
<evidence type="ECO:0000256" key="6">
    <source>
        <dbReference type="ARBA" id="ARBA00022989"/>
    </source>
</evidence>
<dbReference type="GO" id="GO:0005911">
    <property type="term" value="C:cell-cell junction"/>
    <property type="evidence" value="ECO:0007669"/>
    <property type="project" value="TreeGrafter"/>
</dbReference>
<comment type="subcellular location">
    <subcellularLocation>
        <location evidence="1">Membrane</location>
    </subcellularLocation>
</comment>
<keyword evidence="10" id="KW-1185">Reference proteome</keyword>
<keyword evidence="2" id="KW-0812">Transmembrane</keyword>
<dbReference type="InterPro" id="IPR050971">
    <property type="entry name" value="Cadherin-domain_protein"/>
</dbReference>
<dbReference type="GO" id="GO:0016020">
    <property type="term" value="C:membrane"/>
    <property type="evidence" value="ECO:0007669"/>
    <property type="project" value="UniProtKB-SubCell"/>
</dbReference>
<dbReference type="InterPro" id="IPR015919">
    <property type="entry name" value="Cadherin-like_sf"/>
</dbReference>
<accession>A0A914XVF4</accession>
<proteinExistence type="predicted"/>
<evidence type="ECO:0000256" key="7">
    <source>
        <dbReference type="ARBA" id="ARBA00023136"/>
    </source>
</evidence>
<evidence type="ECO:0000256" key="2">
    <source>
        <dbReference type="ARBA" id="ARBA00022692"/>
    </source>
</evidence>
<evidence type="ECO:0000256" key="5">
    <source>
        <dbReference type="ARBA" id="ARBA00022889"/>
    </source>
</evidence>
<reference evidence="11" key="1">
    <citation type="submission" date="2022-11" db="UniProtKB">
        <authorList>
            <consortium name="WormBaseParasite"/>
        </authorList>
    </citation>
    <scope>IDENTIFICATION</scope>
</reference>
<evidence type="ECO:0000256" key="1">
    <source>
        <dbReference type="ARBA" id="ARBA00004370"/>
    </source>
</evidence>
<dbReference type="PANTHER" id="PTHR24025">
    <property type="entry name" value="DESMOGLEIN FAMILY MEMBER"/>
    <property type="match status" value="1"/>
</dbReference>
<keyword evidence="6" id="KW-1133">Transmembrane helix</keyword>
<name>A0A914XVF4_9BILA</name>
<dbReference type="SUPFAM" id="SSF49313">
    <property type="entry name" value="Cadherin-like"/>
    <property type="match status" value="2"/>
</dbReference>
<dbReference type="Gene3D" id="2.60.40.60">
    <property type="entry name" value="Cadherins"/>
    <property type="match status" value="2"/>
</dbReference>
<dbReference type="GO" id="GO:0007156">
    <property type="term" value="P:homophilic cell adhesion via plasma membrane adhesion molecules"/>
    <property type="evidence" value="ECO:0007669"/>
    <property type="project" value="InterPro"/>
</dbReference>
<dbReference type="Pfam" id="PF00028">
    <property type="entry name" value="Cadherin"/>
    <property type="match status" value="1"/>
</dbReference>
<dbReference type="Proteomes" id="UP000887577">
    <property type="component" value="Unplaced"/>
</dbReference>
<keyword evidence="5" id="KW-0130">Cell adhesion</keyword>
<dbReference type="AlphaFoldDB" id="A0A914XVF4"/>
<keyword evidence="3" id="KW-0677">Repeat</keyword>
<dbReference type="InterPro" id="IPR002126">
    <property type="entry name" value="Cadherin-like_dom"/>
</dbReference>
<evidence type="ECO:0000313" key="11">
    <source>
        <dbReference type="WBParaSite" id="PSU_v2.g11210.t1"/>
    </source>
</evidence>
<evidence type="ECO:0000313" key="10">
    <source>
        <dbReference type="Proteomes" id="UP000887577"/>
    </source>
</evidence>
<dbReference type="PROSITE" id="PS50268">
    <property type="entry name" value="CADHERIN_2"/>
    <property type="match status" value="2"/>
</dbReference>
<dbReference type="WBParaSite" id="PSU_v2.g11210.t1">
    <property type="protein sequence ID" value="PSU_v2.g11210.t1"/>
    <property type="gene ID" value="PSU_v2.g11210"/>
</dbReference>
<keyword evidence="4 8" id="KW-0106">Calcium</keyword>
<evidence type="ECO:0000256" key="8">
    <source>
        <dbReference type="PROSITE-ProRule" id="PRU00043"/>
    </source>
</evidence>
<dbReference type="PANTHER" id="PTHR24025:SF23">
    <property type="entry name" value="NEURAL-CADHERIN"/>
    <property type="match status" value="1"/>
</dbReference>
<evidence type="ECO:0000256" key="3">
    <source>
        <dbReference type="ARBA" id="ARBA00022737"/>
    </source>
</evidence>
<feature type="domain" description="Cadherin" evidence="9">
    <location>
        <begin position="24"/>
        <end position="122"/>
    </location>
</feature>
<dbReference type="PRINTS" id="PR00205">
    <property type="entry name" value="CADHERIN"/>
</dbReference>
<evidence type="ECO:0000256" key="4">
    <source>
        <dbReference type="ARBA" id="ARBA00022837"/>
    </source>
</evidence>
<feature type="domain" description="Cadherin" evidence="9">
    <location>
        <begin position="123"/>
        <end position="185"/>
    </location>
</feature>
<protein>
    <submittedName>
        <fullName evidence="11">Cadherin domain-containing protein</fullName>
    </submittedName>
</protein>
<dbReference type="CDD" id="cd11304">
    <property type="entry name" value="Cadherin_repeat"/>
    <property type="match status" value="2"/>
</dbReference>
<dbReference type="GO" id="GO:0005509">
    <property type="term" value="F:calcium ion binding"/>
    <property type="evidence" value="ECO:0007669"/>
    <property type="project" value="UniProtKB-UniRule"/>
</dbReference>
<organism evidence="10 11">
    <name type="scientific">Panagrolaimus superbus</name>
    <dbReference type="NCBI Taxonomy" id="310955"/>
    <lineage>
        <taxon>Eukaryota</taxon>
        <taxon>Metazoa</taxon>
        <taxon>Ecdysozoa</taxon>
        <taxon>Nematoda</taxon>
        <taxon>Chromadorea</taxon>
        <taxon>Rhabditida</taxon>
        <taxon>Tylenchina</taxon>
        <taxon>Panagrolaimomorpha</taxon>
        <taxon>Panagrolaimoidea</taxon>
        <taxon>Panagrolaimidae</taxon>
        <taxon>Panagrolaimus</taxon>
    </lineage>
</organism>
<sequence length="190" mass="21908">MEYRKKRKRYLSFIVRLHHLSTPDNETIVTKVKETTAIGTKLLTLSQPQRALSDSYYSLIKNNPSFEIDEKTGSVYLARRLDYNNASIVQMKIQKQNFNAANKKEMTLIFELDDANNHSPKFSTNNYTFNVLENTVIGINIGKVEAFDDDEGTNGIIKYRILGENKDFSIDIKTGEIFLHKTLHYHVVIN</sequence>
<keyword evidence="7" id="KW-0472">Membrane</keyword>